<dbReference type="PANTHER" id="PTHR31793:SF37">
    <property type="entry name" value="ACYL-COA THIOESTER HYDROLASE YBGC"/>
    <property type="match status" value="1"/>
</dbReference>
<dbReference type="CDD" id="cd00586">
    <property type="entry name" value="4HBT"/>
    <property type="match status" value="1"/>
</dbReference>
<evidence type="ECO:0000313" key="3">
    <source>
        <dbReference type="EMBL" id="TLU71316.1"/>
    </source>
</evidence>
<dbReference type="RefSeq" id="WP_138327353.1">
    <property type="nucleotide sequence ID" value="NZ_VCDI01000007.1"/>
</dbReference>
<organism evidence="3 4">
    <name type="scientific">Lichenicoccus roseus</name>
    <dbReference type="NCBI Taxonomy" id="2683649"/>
    <lineage>
        <taxon>Bacteria</taxon>
        <taxon>Pseudomonadati</taxon>
        <taxon>Pseudomonadota</taxon>
        <taxon>Alphaproteobacteria</taxon>
        <taxon>Acetobacterales</taxon>
        <taxon>Acetobacteraceae</taxon>
        <taxon>Lichenicoccus</taxon>
    </lineage>
</organism>
<comment type="similarity">
    <text evidence="1">Belongs to the 4-hydroxybenzoyl-CoA thioesterase family.</text>
</comment>
<evidence type="ECO:0000256" key="2">
    <source>
        <dbReference type="ARBA" id="ARBA00022801"/>
    </source>
</evidence>
<evidence type="ECO:0000256" key="1">
    <source>
        <dbReference type="ARBA" id="ARBA00005953"/>
    </source>
</evidence>
<keyword evidence="2 3" id="KW-0378">Hydrolase</keyword>
<dbReference type="OrthoDB" id="9808429at2"/>
<dbReference type="AlphaFoldDB" id="A0A5R9J7I5"/>
<evidence type="ECO:0000313" key="4">
    <source>
        <dbReference type="Proteomes" id="UP000305654"/>
    </source>
</evidence>
<keyword evidence="4" id="KW-1185">Reference proteome</keyword>
<dbReference type="SUPFAM" id="SSF54637">
    <property type="entry name" value="Thioesterase/thiol ester dehydrase-isomerase"/>
    <property type="match status" value="1"/>
</dbReference>
<dbReference type="Proteomes" id="UP000305654">
    <property type="component" value="Unassembled WGS sequence"/>
</dbReference>
<comment type="caution">
    <text evidence="3">The sequence shown here is derived from an EMBL/GenBank/DDBJ whole genome shotgun (WGS) entry which is preliminary data.</text>
</comment>
<reference evidence="3 4" key="1">
    <citation type="submission" date="2019-05" db="EMBL/GenBank/DDBJ databases">
        <authorList>
            <person name="Pankratov T."/>
            <person name="Grouzdev D."/>
        </authorList>
    </citation>
    <scope>NUCLEOTIDE SEQUENCE [LARGE SCALE GENOMIC DNA]</scope>
    <source>
        <strain evidence="3 4">KEBCLARHB70R</strain>
    </source>
</reference>
<gene>
    <name evidence="3" type="ORF">FE263_17630</name>
</gene>
<dbReference type="InterPro" id="IPR029069">
    <property type="entry name" value="HotDog_dom_sf"/>
</dbReference>
<name>A0A5R9J7I5_9PROT</name>
<dbReference type="InterPro" id="IPR050563">
    <property type="entry name" value="4-hydroxybenzoyl-CoA_TE"/>
</dbReference>
<dbReference type="Gene3D" id="3.10.129.10">
    <property type="entry name" value="Hotdog Thioesterase"/>
    <property type="match status" value="1"/>
</dbReference>
<dbReference type="NCBIfam" id="TIGR00051">
    <property type="entry name" value="YbgC/FadM family acyl-CoA thioesterase"/>
    <property type="match status" value="1"/>
</dbReference>
<dbReference type="Pfam" id="PF13279">
    <property type="entry name" value="4HBT_2"/>
    <property type="match status" value="1"/>
</dbReference>
<dbReference type="GO" id="GO:0047617">
    <property type="term" value="F:fatty acyl-CoA hydrolase activity"/>
    <property type="evidence" value="ECO:0007669"/>
    <property type="project" value="TreeGrafter"/>
</dbReference>
<accession>A0A5R9J7I5</accession>
<proteinExistence type="inferred from homology"/>
<protein>
    <submittedName>
        <fullName evidence="3">YbgC/FadM family acyl-CoA thioesterase</fullName>
        <ecNumber evidence="3">3.1.2.-</ecNumber>
    </submittedName>
</protein>
<dbReference type="PANTHER" id="PTHR31793">
    <property type="entry name" value="4-HYDROXYBENZOYL-COA THIOESTERASE FAMILY MEMBER"/>
    <property type="match status" value="1"/>
</dbReference>
<sequence>MRHVFRQRVYYEDTDAGGVMYHAQYLAFAERARTEAMRWLGLPVSTLLREHGIGFVVQRASVMYRRPVRLDDEVEVITTLRELTAARMRLDQAIRGTAESGGDLKAMLEIDLACIQVDTLRPSRIPAHWRDLLAQLADTENASADGGDASHK</sequence>
<dbReference type="EMBL" id="VCDI01000007">
    <property type="protein sequence ID" value="TLU71316.1"/>
    <property type="molecule type" value="Genomic_DNA"/>
</dbReference>
<dbReference type="EC" id="3.1.2.-" evidence="3"/>
<dbReference type="InterPro" id="IPR006684">
    <property type="entry name" value="YbgC/YbaW"/>
</dbReference>
<dbReference type="PIRSF" id="PIRSF003230">
    <property type="entry name" value="YbgC"/>
    <property type="match status" value="1"/>
</dbReference>